<name>A0A8J3UDJ8_9ACTN</name>
<evidence type="ECO:0000313" key="2">
    <source>
        <dbReference type="EMBL" id="GII43513.1"/>
    </source>
</evidence>
<evidence type="ECO:0000256" key="1">
    <source>
        <dbReference type="SAM" id="SignalP"/>
    </source>
</evidence>
<proteinExistence type="predicted"/>
<sequence>MKASRKLRKVLTIAVVVLAALVTAIPAYADPPGGGGGGDTGAGGGGNNFYAWVKAQVRYGGNGYDGTPDMPPSGGYKPPPCWYQPQYNYEEMFDWVGNNYRAWRRMGPEDQRDAHEWYEKTLAEIKPHEGEKDKVFWFITSDDTDEGWDCFINADKYWIYRATEPPIDRTDKLIDRGDLALMARANLTLPEPENIELSPPGGRTYVGLQTVVHVPRPVDQEVTAQIEGFPYLTATVTAKPVKVTIKSTGTLEEDPPHVLDECPKYSQGMNLGDTCYLQYARASIGGPYTIVVSQEWEVTSDTGADMGPNPTTDSQPIAIYVDEIQSVTNG</sequence>
<evidence type="ECO:0000313" key="3">
    <source>
        <dbReference type="Proteomes" id="UP000622547"/>
    </source>
</evidence>
<dbReference type="Proteomes" id="UP000622547">
    <property type="component" value="Unassembled WGS sequence"/>
</dbReference>
<dbReference type="EMBL" id="BOOP01000063">
    <property type="protein sequence ID" value="GII43513.1"/>
    <property type="molecule type" value="Genomic_DNA"/>
</dbReference>
<accession>A0A8J3UDJ8</accession>
<keyword evidence="1" id="KW-0732">Signal</keyword>
<gene>
    <name evidence="2" type="ORF">Pph01_85160</name>
</gene>
<feature type="chain" id="PRO_5035249288" description="Enoyl reductase" evidence="1">
    <location>
        <begin position="30"/>
        <end position="330"/>
    </location>
</feature>
<dbReference type="RefSeq" id="WP_204078875.1">
    <property type="nucleotide sequence ID" value="NZ_BOOP01000063.1"/>
</dbReference>
<evidence type="ECO:0008006" key="4">
    <source>
        <dbReference type="Google" id="ProtNLM"/>
    </source>
</evidence>
<protein>
    <recommendedName>
        <fullName evidence="4">Enoyl reductase</fullName>
    </recommendedName>
</protein>
<comment type="caution">
    <text evidence="2">The sequence shown here is derived from an EMBL/GenBank/DDBJ whole genome shotgun (WGS) entry which is preliminary data.</text>
</comment>
<keyword evidence="3" id="KW-1185">Reference proteome</keyword>
<dbReference type="AlphaFoldDB" id="A0A8J3UDJ8"/>
<feature type="signal peptide" evidence="1">
    <location>
        <begin position="1"/>
        <end position="29"/>
    </location>
</feature>
<organism evidence="2 3">
    <name type="scientific">Planotetraspora phitsanulokensis</name>
    <dbReference type="NCBI Taxonomy" id="575192"/>
    <lineage>
        <taxon>Bacteria</taxon>
        <taxon>Bacillati</taxon>
        <taxon>Actinomycetota</taxon>
        <taxon>Actinomycetes</taxon>
        <taxon>Streptosporangiales</taxon>
        <taxon>Streptosporangiaceae</taxon>
        <taxon>Planotetraspora</taxon>
    </lineage>
</organism>
<reference evidence="2 3" key="1">
    <citation type="submission" date="2021-01" db="EMBL/GenBank/DDBJ databases">
        <title>Whole genome shotgun sequence of Planotetraspora phitsanulokensis NBRC 104273.</title>
        <authorList>
            <person name="Komaki H."/>
            <person name="Tamura T."/>
        </authorList>
    </citation>
    <scope>NUCLEOTIDE SEQUENCE [LARGE SCALE GENOMIC DNA]</scope>
    <source>
        <strain evidence="2 3">NBRC 104273</strain>
    </source>
</reference>